<proteinExistence type="predicted"/>
<sequence length="375" mass="42801">MSHGSHGELEGVFGQAEITAASETVILFEVAVDLFDDVPILAEGRASFVFRIGRPFVLVFTSFRHRLRQGESRHDSRVFLKDIDPHRATVPLVGRKDADTLTLIVGQDAVQENVAPVDVRRVSWRRVKSGNDVVVRLGDEVRLVSEEVFRNGDARSVRGCLHLIPFAPPGRIGIARRLWIIRLFLVHIGEGVGRIERRDHAALDAAPLGLVKQGAEEVKEEGVSLLQKNGFAETAQRSVIWRAFIDRQAEEVLHEEMVRRLSFRFPIRQVEQEGYEQHFQHEHGWIPRTTSGFVRSDVEQGFRERMPVKHIFQLYQEMIRVDQTFVHVDAQVRIGQFHDVHIGCFLAHYSRILPFFMVSKQWKSLGVLQRSPTGC</sequence>
<dbReference type="AlphaFoldDB" id="A0A0G1XN86"/>
<name>A0A0G1XN86_9BACT</name>
<reference evidence="1 2" key="1">
    <citation type="journal article" date="2015" name="Nature">
        <title>rRNA introns, odd ribosomes, and small enigmatic genomes across a large radiation of phyla.</title>
        <authorList>
            <person name="Brown C.T."/>
            <person name="Hug L.A."/>
            <person name="Thomas B.C."/>
            <person name="Sharon I."/>
            <person name="Castelle C.J."/>
            <person name="Singh A."/>
            <person name="Wilkins M.J."/>
            <person name="Williams K.H."/>
            <person name="Banfield J.F."/>
        </authorList>
    </citation>
    <scope>NUCLEOTIDE SEQUENCE [LARGE SCALE GENOMIC DNA]</scope>
</reference>
<evidence type="ECO:0000313" key="1">
    <source>
        <dbReference type="EMBL" id="KKW32718.1"/>
    </source>
</evidence>
<protein>
    <submittedName>
        <fullName evidence="1">Uncharacterized protein</fullName>
    </submittedName>
</protein>
<gene>
    <name evidence="1" type="ORF">UY77_C0015G0003</name>
</gene>
<organism evidence="1 2">
    <name type="scientific">Candidatus Uhrbacteria bacterium GW2011_GWA2_53_10</name>
    <dbReference type="NCBI Taxonomy" id="1618980"/>
    <lineage>
        <taxon>Bacteria</taxon>
        <taxon>Candidatus Uhriibacteriota</taxon>
    </lineage>
</organism>
<dbReference type="EMBL" id="LCRI01000015">
    <property type="protein sequence ID" value="KKW32718.1"/>
    <property type="molecule type" value="Genomic_DNA"/>
</dbReference>
<comment type="caution">
    <text evidence="1">The sequence shown here is derived from an EMBL/GenBank/DDBJ whole genome shotgun (WGS) entry which is preliminary data.</text>
</comment>
<accession>A0A0G1XN86</accession>
<evidence type="ECO:0000313" key="2">
    <source>
        <dbReference type="Proteomes" id="UP000034711"/>
    </source>
</evidence>
<dbReference type="Proteomes" id="UP000034711">
    <property type="component" value="Unassembled WGS sequence"/>
</dbReference>